<dbReference type="Gene3D" id="1.20.120.50">
    <property type="entry name" value="Hemerythrin-like"/>
    <property type="match status" value="1"/>
</dbReference>
<dbReference type="AlphaFoldDB" id="A0A5R9GMI8"/>
<evidence type="ECO:0000256" key="7">
    <source>
        <dbReference type="ARBA" id="ARBA00022741"/>
    </source>
</evidence>
<keyword evidence="4 14" id="KW-0597">Phosphoprotein</keyword>
<dbReference type="InterPro" id="IPR003661">
    <property type="entry name" value="HisK_dim/P_dom"/>
</dbReference>
<dbReference type="Gene3D" id="3.40.50.2300">
    <property type="match status" value="1"/>
</dbReference>
<dbReference type="Pfam" id="PF00512">
    <property type="entry name" value="HisKA"/>
    <property type="match status" value="1"/>
</dbReference>
<keyword evidence="11" id="KW-0902">Two-component regulatory system</keyword>
<accession>A0A5R9GMI8</accession>
<dbReference type="InterPro" id="IPR036890">
    <property type="entry name" value="HATPase_C_sf"/>
</dbReference>
<dbReference type="NCBIfam" id="TIGR02481">
    <property type="entry name" value="hemeryth_dom"/>
    <property type="match status" value="1"/>
</dbReference>
<evidence type="ECO:0000256" key="10">
    <source>
        <dbReference type="ARBA" id="ARBA00023004"/>
    </source>
</evidence>
<dbReference type="InterPro" id="IPR012827">
    <property type="entry name" value="Hemerythrin_metal-bd"/>
</dbReference>
<dbReference type="Pfam" id="PF01814">
    <property type="entry name" value="Hemerythrin"/>
    <property type="match status" value="1"/>
</dbReference>
<dbReference type="InterPro" id="IPR003594">
    <property type="entry name" value="HATPase_dom"/>
</dbReference>
<dbReference type="NCBIfam" id="NF033749">
    <property type="entry name" value="bact_hemeryth"/>
    <property type="match status" value="1"/>
</dbReference>
<evidence type="ECO:0000256" key="9">
    <source>
        <dbReference type="ARBA" id="ARBA00022840"/>
    </source>
</evidence>
<feature type="modified residue" description="4-aspartylphosphate" evidence="14">
    <location>
        <position position="515"/>
    </location>
</feature>
<dbReference type="Gene3D" id="3.30.565.10">
    <property type="entry name" value="Histidine kinase-like ATPase, C-terminal domain"/>
    <property type="match status" value="1"/>
</dbReference>
<comment type="catalytic activity">
    <reaction evidence="1">
        <text>ATP + protein L-histidine = ADP + protein N-phospho-L-histidine.</text>
        <dbReference type="EC" id="2.7.13.3"/>
    </reaction>
</comment>
<dbReference type="CDD" id="cd16922">
    <property type="entry name" value="HATPase_EvgS-ArcB-TorS-like"/>
    <property type="match status" value="1"/>
</dbReference>
<evidence type="ECO:0000259" key="16">
    <source>
        <dbReference type="PROSITE" id="PS50109"/>
    </source>
</evidence>
<gene>
    <name evidence="18" type="ORF">FEF65_12510</name>
</gene>
<evidence type="ECO:0000256" key="2">
    <source>
        <dbReference type="ARBA" id="ARBA00010587"/>
    </source>
</evidence>
<dbReference type="PROSITE" id="PS50109">
    <property type="entry name" value="HIS_KIN"/>
    <property type="match status" value="1"/>
</dbReference>
<dbReference type="InterPro" id="IPR011006">
    <property type="entry name" value="CheY-like_superfamily"/>
</dbReference>
<comment type="subunit">
    <text evidence="12">At low DSF concentrations, interacts with RpfF.</text>
</comment>
<dbReference type="InterPro" id="IPR035938">
    <property type="entry name" value="Hemerythrin-like_sf"/>
</dbReference>
<feature type="domain" description="Response regulatory" evidence="17">
    <location>
        <begin position="466"/>
        <end position="582"/>
    </location>
</feature>
<evidence type="ECO:0000256" key="11">
    <source>
        <dbReference type="ARBA" id="ARBA00023012"/>
    </source>
</evidence>
<evidence type="ECO:0000259" key="17">
    <source>
        <dbReference type="PROSITE" id="PS50110"/>
    </source>
</evidence>
<dbReference type="SUPFAM" id="SSF55874">
    <property type="entry name" value="ATPase domain of HSP90 chaperone/DNA topoisomerase II/histidine kinase"/>
    <property type="match status" value="1"/>
</dbReference>
<evidence type="ECO:0000256" key="12">
    <source>
        <dbReference type="ARBA" id="ARBA00064003"/>
    </source>
</evidence>
<dbReference type="InterPro" id="IPR004358">
    <property type="entry name" value="Sig_transdc_His_kin-like_C"/>
</dbReference>
<comment type="similarity">
    <text evidence="2">Belongs to the hemerythrin family.</text>
</comment>
<dbReference type="Proteomes" id="UP000306585">
    <property type="component" value="Unassembled WGS sequence"/>
</dbReference>
<dbReference type="PRINTS" id="PR00344">
    <property type="entry name" value="BCTRLSENSOR"/>
</dbReference>
<protein>
    <recommendedName>
        <fullName evidence="13">Sensory/regulatory protein RpfC</fullName>
        <ecNumber evidence="3">2.7.13.3</ecNumber>
    </recommendedName>
</protein>
<evidence type="ECO:0000313" key="19">
    <source>
        <dbReference type="Proteomes" id="UP000306585"/>
    </source>
</evidence>
<keyword evidence="9" id="KW-0067">ATP-binding</keyword>
<evidence type="ECO:0000256" key="15">
    <source>
        <dbReference type="SAM" id="Coils"/>
    </source>
</evidence>
<dbReference type="Pfam" id="PF02518">
    <property type="entry name" value="HATPase_c"/>
    <property type="match status" value="1"/>
</dbReference>
<keyword evidence="6" id="KW-0479">Metal-binding</keyword>
<keyword evidence="10" id="KW-0408">Iron</keyword>
<feature type="coiled-coil region" evidence="15">
    <location>
        <begin position="186"/>
        <end position="213"/>
    </location>
</feature>
<dbReference type="SUPFAM" id="SSF47384">
    <property type="entry name" value="Homodimeric domain of signal transducing histidine kinase"/>
    <property type="match status" value="1"/>
</dbReference>
<dbReference type="GO" id="GO:0005524">
    <property type="term" value="F:ATP binding"/>
    <property type="evidence" value="ECO:0007669"/>
    <property type="project" value="UniProtKB-KW"/>
</dbReference>
<dbReference type="InterPro" id="IPR036097">
    <property type="entry name" value="HisK_dim/P_sf"/>
</dbReference>
<dbReference type="SMART" id="SM00387">
    <property type="entry name" value="HATPase_c"/>
    <property type="match status" value="1"/>
</dbReference>
<evidence type="ECO:0000256" key="3">
    <source>
        <dbReference type="ARBA" id="ARBA00012438"/>
    </source>
</evidence>
<dbReference type="CDD" id="cd12107">
    <property type="entry name" value="Hemerythrin"/>
    <property type="match status" value="1"/>
</dbReference>
<reference evidence="18 19" key="1">
    <citation type="journal article" date="2019" name="Appl. Environ. Microbiol.">
        <title>Environmental Evidence and Genomic Insight of Iron-oxidizing Bacteria Preference Towards More Corrosion Resistant Stainless Steel at Higher Salinities.</title>
        <authorList>
            <person name="Garrison C.E."/>
            <person name="Price K.A."/>
            <person name="Field E.K."/>
        </authorList>
    </citation>
    <scope>NUCLEOTIDE SEQUENCE [LARGE SCALE GENOMIC DNA]</scope>
    <source>
        <strain evidence="18 19">P3</strain>
    </source>
</reference>
<keyword evidence="8" id="KW-0418">Kinase</keyword>
<dbReference type="GO" id="GO:0000155">
    <property type="term" value="F:phosphorelay sensor kinase activity"/>
    <property type="evidence" value="ECO:0007669"/>
    <property type="project" value="InterPro"/>
</dbReference>
<dbReference type="InterPro" id="IPR001789">
    <property type="entry name" value="Sig_transdc_resp-reg_receiver"/>
</dbReference>
<dbReference type="CDD" id="cd00082">
    <property type="entry name" value="HisKA"/>
    <property type="match status" value="1"/>
</dbReference>
<dbReference type="PANTHER" id="PTHR45339:SF1">
    <property type="entry name" value="HYBRID SIGNAL TRANSDUCTION HISTIDINE KINASE J"/>
    <property type="match status" value="1"/>
</dbReference>
<dbReference type="SUPFAM" id="SSF47188">
    <property type="entry name" value="Hemerythrin-like"/>
    <property type="match status" value="1"/>
</dbReference>
<dbReference type="GO" id="GO:0046872">
    <property type="term" value="F:metal ion binding"/>
    <property type="evidence" value="ECO:0007669"/>
    <property type="project" value="UniProtKB-KW"/>
</dbReference>
<dbReference type="InterPro" id="IPR005467">
    <property type="entry name" value="His_kinase_dom"/>
</dbReference>
<dbReference type="CDD" id="cd17546">
    <property type="entry name" value="REC_hyHK_CKI1_RcsC-like"/>
    <property type="match status" value="1"/>
</dbReference>
<dbReference type="EC" id="2.7.13.3" evidence="3"/>
<comment type="caution">
    <text evidence="18">The sequence shown here is derived from an EMBL/GenBank/DDBJ whole genome shotgun (WGS) entry which is preliminary data.</text>
</comment>
<organism evidence="18 19">
    <name type="scientific">Mariprofundus erugo</name>
    <dbReference type="NCBI Taxonomy" id="2528639"/>
    <lineage>
        <taxon>Bacteria</taxon>
        <taxon>Pseudomonadati</taxon>
        <taxon>Pseudomonadota</taxon>
        <taxon>Candidatius Mariprofundia</taxon>
        <taxon>Mariprofundales</taxon>
        <taxon>Mariprofundaceae</taxon>
        <taxon>Mariprofundus</taxon>
    </lineage>
</organism>
<sequence length="586" mass="66831">MQHDDPIEYFEIFPWDTNFETGIEHIDKQHKRLVDILNRLAAHLANRSHPSTLNSYFDELADYADYHFQSEEQVWEKYLPNDIWLTEHQESHGSFIEHVVALRQEEGEKPLDDVLQDIITYLSKWLAYHILDNDKRMAKVVLALESGCTLAEAKARSNEEMSGSTRLFIQTVLTMYERLTTRTMDIMREKSLRKEMETKLREAKEEAERATRSKSMFLAHMSHEIRTPMHAIIGMTNMVMQTQLDEKQRDSIDKIHRSAENLLRIVNEVLDFSRVESGKLVLELVNFELQSVIENLLFITETNARGKRIRMMVDIDPQIPPVMRGDPLRLGQVLINLVSNAVKFSPENSTVTVSACLLDTTEDTIALKFSIKDSGIGMTLAQQQKLFRSFSQADASTAREYGGSGLGLLISKMIVEVMGGKIWVESEKEHGSTFHFTVTLANCITVSTVTEEDAVDQALQQLKGARVLLVEDNEINREIAVELLTCNGIHVEIATNGKEALELLEIHDFDGVLMDCQMPVMDGYEATREIRKQPRFQSLPILAMSAEEMDSDSSLPAQSGMNDHITKPIDVSQMWITMSRWIRPIQ</sequence>
<dbReference type="FunFam" id="3.30.565.10:FF:000010">
    <property type="entry name" value="Sensor histidine kinase RcsC"/>
    <property type="match status" value="1"/>
</dbReference>
<keyword evidence="19" id="KW-1185">Reference proteome</keyword>
<dbReference type="Gene3D" id="1.10.287.130">
    <property type="match status" value="1"/>
</dbReference>
<dbReference type="SMART" id="SM00388">
    <property type="entry name" value="HisKA"/>
    <property type="match status" value="1"/>
</dbReference>
<dbReference type="Pfam" id="PF00072">
    <property type="entry name" value="Response_reg"/>
    <property type="match status" value="1"/>
</dbReference>
<dbReference type="SUPFAM" id="SSF52172">
    <property type="entry name" value="CheY-like"/>
    <property type="match status" value="1"/>
</dbReference>
<dbReference type="RefSeq" id="WP_138240158.1">
    <property type="nucleotide sequence ID" value="NZ_VBRY01000014.1"/>
</dbReference>
<evidence type="ECO:0000313" key="18">
    <source>
        <dbReference type="EMBL" id="TLS65643.1"/>
    </source>
</evidence>
<name>A0A5R9GMI8_9PROT</name>
<evidence type="ECO:0000256" key="13">
    <source>
        <dbReference type="ARBA" id="ARBA00068150"/>
    </source>
</evidence>
<dbReference type="FunFam" id="1.10.287.130:FF:000002">
    <property type="entry name" value="Two-component osmosensing histidine kinase"/>
    <property type="match status" value="1"/>
</dbReference>
<evidence type="ECO:0000256" key="14">
    <source>
        <dbReference type="PROSITE-ProRule" id="PRU00169"/>
    </source>
</evidence>
<evidence type="ECO:0000256" key="1">
    <source>
        <dbReference type="ARBA" id="ARBA00000085"/>
    </source>
</evidence>
<dbReference type="SMART" id="SM00448">
    <property type="entry name" value="REC"/>
    <property type="match status" value="1"/>
</dbReference>
<evidence type="ECO:0000256" key="5">
    <source>
        <dbReference type="ARBA" id="ARBA00022679"/>
    </source>
</evidence>
<evidence type="ECO:0000256" key="4">
    <source>
        <dbReference type="ARBA" id="ARBA00022553"/>
    </source>
</evidence>
<evidence type="ECO:0000256" key="8">
    <source>
        <dbReference type="ARBA" id="ARBA00022777"/>
    </source>
</evidence>
<feature type="domain" description="Histidine kinase" evidence="16">
    <location>
        <begin position="220"/>
        <end position="442"/>
    </location>
</feature>
<keyword evidence="7" id="KW-0547">Nucleotide-binding</keyword>
<keyword evidence="5" id="KW-0808">Transferase</keyword>
<dbReference type="PROSITE" id="PS50110">
    <property type="entry name" value="RESPONSE_REGULATORY"/>
    <property type="match status" value="1"/>
</dbReference>
<evidence type="ECO:0000256" key="6">
    <source>
        <dbReference type="ARBA" id="ARBA00022723"/>
    </source>
</evidence>
<keyword evidence="15" id="KW-0175">Coiled coil</keyword>
<dbReference type="PANTHER" id="PTHR45339">
    <property type="entry name" value="HYBRID SIGNAL TRANSDUCTION HISTIDINE KINASE J"/>
    <property type="match status" value="1"/>
</dbReference>
<dbReference type="InterPro" id="IPR012312">
    <property type="entry name" value="Hemerythrin-like"/>
</dbReference>
<dbReference type="EMBL" id="VBRY01000014">
    <property type="protein sequence ID" value="TLS65643.1"/>
    <property type="molecule type" value="Genomic_DNA"/>
</dbReference>
<proteinExistence type="inferred from homology"/>